<dbReference type="InterPro" id="IPR015943">
    <property type="entry name" value="WD40/YVTN_repeat-like_dom_sf"/>
</dbReference>
<evidence type="ECO:0000256" key="2">
    <source>
        <dbReference type="ARBA" id="ARBA00023276"/>
    </source>
</evidence>
<dbReference type="eggNOG" id="COG4447">
    <property type="taxonomic scope" value="Bacteria"/>
</dbReference>
<feature type="domain" description="Photosynthesis system II assembly factor Ycf48/Hcf136-like" evidence="4">
    <location>
        <begin position="43"/>
        <end position="152"/>
    </location>
</feature>
<proteinExistence type="predicted"/>
<protein>
    <recommendedName>
        <fullName evidence="4">Photosynthesis system II assembly factor Ycf48/Hcf136-like domain-containing protein</fullName>
    </recommendedName>
</protein>
<organism evidence="5 6">
    <name type="scientific">Glaciecola punicea ACAM 611</name>
    <dbReference type="NCBI Taxonomy" id="1121923"/>
    <lineage>
        <taxon>Bacteria</taxon>
        <taxon>Pseudomonadati</taxon>
        <taxon>Pseudomonadota</taxon>
        <taxon>Gammaproteobacteria</taxon>
        <taxon>Alteromonadales</taxon>
        <taxon>Alteromonadaceae</taxon>
        <taxon>Glaciecola</taxon>
    </lineage>
</organism>
<keyword evidence="2" id="KW-0604">Photosystem II</keyword>
<dbReference type="SUPFAM" id="SSF50939">
    <property type="entry name" value="Sialidases"/>
    <property type="match status" value="1"/>
</dbReference>
<keyword evidence="3" id="KW-0732">Signal</keyword>
<reference evidence="5 6" key="2">
    <citation type="journal article" date="2017" name="Antonie Van Leeuwenhoek">
        <title>Rhizobium rhizosphaerae sp. nov., a novel species isolated from rice rhizosphere.</title>
        <authorList>
            <person name="Zhao J.J."/>
            <person name="Zhang J."/>
            <person name="Zhang R.J."/>
            <person name="Zhang C.W."/>
            <person name="Yin H.Q."/>
            <person name="Zhang X.X."/>
        </authorList>
    </citation>
    <scope>NUCLEOTIDE SEQUENCE [LARGE SCALE GENOMIC DNA]</scope>
    <source>
        <strain evidence="5 6">ACAM 611</strain>
    </source>
</reference>
<dbReference type="GO" id="GO:0009523">
    <property type="term" value="C:photosystem II"/>
    <property type="evidence" value="ECO:0007669"/>
    <property type="project" value="UniProtKB-KW"/>
</dbReference>
<feature type="signal peptide" evidence="3">
    <location>
        <begin position="1"/>
        <end position="22"/>
    </location>
</feature>
<dbReference type="OrthoDB" id="9813892at2"/>
<keyword evidence="6" id="KW-1185">Reference proteome</keyword>
<reference evidence="5 6" key="1">
    <citation type="journal article" date="2012" name="J. Bacteriol.">
        <title>Genome sequence of proteorhodopsin-containing sea ice bacterium Glaciecola punicea ACAM 611T.</title>
        <authorList>
            <person name="Qin Q.-L."/>
            <person name="Xie B.-B."/>
            <person name="Shu Y.-L."/>
            <person name="Rong J.-C."/>
            <person name="Zhao D.-L."/>
            <person name="Zhang X.-Y."/>
            <person name="Chen X.-L."/>
            <person name="Zhou B.-C."/>
            <person name="Zhanga Y.-Z."/>
        </authorList>
    </citation>
    <scope>NUCLEOTIDE SEQUENCE [LARGE SCALE GENOMIC DNA]</scope>
    <source>
        <strain evidence="5 6">ACAM 611</strain>
    </source>
</reference>
<evidence type="ECO:0000259" key="4">
    <source>
        <dbReference type="Pfam" id="PF14870"/>
    </source>
</evidence>
<dbReference type="AlphaFoldDB" id="H5T9G2"/>
<sequence length="357" mass="38423">MKVKNISVAAVLSLLGLATANANELSFIAPLVKESLLLGVSEGKHNVIVGERGHILVNQTTGDAFAENFRQVLSPANVTLTDVFSLNNFAWAVGHDATIIKSSDAGLTWTLVQSDPDLDRPLLSVYFFDEKEGIAAGAYGLFYRSTNGGDSWVQEGHPGMLSPDDNDYLDSIKDDEAFYLEELSFISPHLNKVSASENTLYVAGEAGLLATSSDKGKSWKRIDIGYQGSFFDVGILPNEISLAVGLRGHMFVLATDEQLPIETCVTTSLNSVITSENKVFVAGNNGVILSIDIQKLNEDSANAYDTFDRANIANCKRHPSVSLVNTDFSDAILGGIISNDRLLLVTAGGLKTMVIEE</sequence>
<keyword evidence="1" id="KW-0602">Photosynthesis</keyword>
<dbReference type="GO" id="GO:0015979">
    <property type="term" value="P:photosynthesis"/>
    <property type="evidence" value="ECO:0007669"/>
    <property type="project" value="UniProtKB-KW"/>
</dbReference>
<comment type="caution">
    <text evidence="5">The sequence shown here is derived from an EMBL/GenBank/DDBJ whole genome shotgun (WGS) entry which is preliminary data.</text>
</comment>
<gene>
    <name evidence="5" type="ORF">GPUN_0804</name>
</gene>
<dbReference type="Pfam" id="PF14870">
    <property type="entry name" value="PSII_BNR"/>
    <property type="match status" value="1"/>
</dbReference>
<evidence type="ECO:0000256" key="3">
    <source>
        <dbReference type="SAM" id="SignalP"/>
    </source>
</evidence>
<evidence type="ECO:0000256" key="1">
    <source>
        <dbReference type="ARBA" id="ARBA00022531"/>
    </source>
</evidence>
<evidence type="ECO:0000313" key="6">
    <source>
        <dbReference type="Proteomes" id="UP000053586"/>
    </source>
</evidence>
<dbReference type="RefSeq" id="WP_006003537.1">
    <property type="nucleotide sequence ID" value="NZ_BAET01000007.1"/>
</dbReference>
<name>H5T9G2_9ALTE</name>
<evidence type="ECO:0000313" key="5">
    <source>
        <dbReference type="EMBL" id="GAB54939.1"/>
    </source>
</evidence>
<feature type="chain" id="PRO_5003598921" description="Photosynthesis system II assembly factor Ycf48/Hcf136-like domain-containing protein" evidence="3">
    <location>
        <begin position="23"/>
        <end position="357"/>
    </location>
</feature>
<dbReference type="PANTHER" id="PTHR47199:SF2">
    <property type="entry name" value="PHOTOSYSTEM II STABILITY_ASSEMBLY FACTOR HCF136, CHLOROPLASTIC"/>
    <property type="match status" value="1"/>
</dbReference>
<dbReference type="InterPro" id="IPR028203">
    <property type="entry name" value="PSII_CF48-like_dom"/>
</dbReference>
<accession>H5T9G2</accession>
<dbReference type="Gene3D" id="2.130.10.10">
    <property type="entry name" value="YVTN repeat-like/Quinoprotein amine dehydrogenase"/>
    <property type="match status" value="1"/>
</dbReference>
<dbReference type="EMBL" id="BAET01000007">
    <property type="protein sequence ID" value="GAB54939.1"/>
    <property type="molecule type" value="Genomic_DNA"/>
</dbReference>
<dbReference type="STRING" id="56804.BAE46_00375"/>
<dbReference type="PANTHER" id="PTHR47199">
    <property type="entry name" value="PHOTOSYSTEM II STABILITY/ASSEMBLY FACTOR HCF136, CHLOROPLASTIC"/>
    <property type="match status" value="1"/>
</dbReference>
<dbReference type="InterPro" id="IPR036278">
    <property type="entry name" value="Sialidase_sf"/>
</dbReference>
<dbReference type="Proteomes" id="UP000053586">
    <property type="component" value="Unassembled WGS sequence"/>
</dbReference>